<dbReference type="InterPro" id="IPR051350">
    <property type="entry name" value="WD_repeat-ST_regulator"/>
</dbReference>
<feature type="repeat" description="WD" evidence="3">
    <location>
        <begin position="546"/>
        <end position="577"/>
    </location>
</feature>
<feature type="region of interest" description="Disordered" evidence="4">
    <location>
        <begin position="1"/>
        <end position="62"/>
    </location>
</feature>
<dbReference type="PROSITE" id="PS00678">
    <property type="entry name" value="WD_REPEATS_1"/>
    <property type="match status" value="1"/>
</dbReference>
<dbReference type="GO" id="GO:0034657">
    <property type="term" value="C:GID complex"/>
    <property type="evidence" value="ECO:0007669"/>
    <property type="project" value="TreeGrafter"/>
</dbReference>
<reference evidence="5 6" key="1">
    <citation type="journal article" date="2016" name="Genome Biol. Evol.">
        <title>Divergent and convergent evolution of fungal pathogenicity.</title>
        <authorList>
            <person name="Shang Y."/>
            <person name="Xiao G."/>
            <person name="Zheng P."/>
            <person name="Cen K."/>
            <person name="Zhan S."/>
            <person name="Wang C."/>
        </authorList>
    </citation>
    <scope>NUCLEOTIDE SEQUENCE [LARGE SCALE GENOMIC DNA]</scope>
    <source>
        <strain evidence="5 6">ARSEF 7405</strain>
    </source>
</reference>
<dbReference type="Pfam" id="PF00400">
    <property type="entry name" value="WD40"/>
    <property type="match status" value="3"/>
</dbReference>
<evidence type="ECO:0000256" key="4">
    <source>
        <dbReference type="SAM" id="MobiDB-lite"/>
    </source>
</evidence>
<dbReference type="InterPro" id="IPR019775">
    <property type="entry name" value="WD40_repeat_CS"/>
</dbReference>
<dbReference type="Pfam" id="PF23627">
    <property type="entry name" value="LisH_WDR26"/>
    <property type="match status" value="1"/>
</dbReference>
<dbReference type="CDD" id="cd00200">
    <property type="entry name" value="WD40"/>
    <property type="match status" value="1"/>
</dbReference>
<dbReference type="SMART" id="SM00320">
    <property type="entry name" value="WD40"/>
    <property type="match status" value="6"/>
</dbReference>
<accession>A0A168DT21</accession>
<proteinExistence type="predicted"/>
<comment type="caution">
    <text evidence="5">The sequence shown here is derived from an EMBL/GenBank/DDBJ whole genome shotgun (WGS) entry which is preliminary data.</text>
</comment>
<dbReference type="SUPFAM" id="SSF50978">
    <property type="entry name" value="WD40 repeat-like"/>
    <property type="match status" value="1"/>
</dbReference>
<dbReference type="Gene3D" id="2.130.10.10">
    <property type="entry name" value="YVTN repeat-like/Quinoprotein amine dehydrogenase"/>
    <property type="match status" value="1"/>
</dbReference>
<dbReference type="VEuPathDB" id="FungiDB:AAP_00340"/>
<dbReference type="GO" id="GO:0043161">
    <property type="term" value="P:proteasome-mediated ubiquitin-dependent protein catabolic process"/>
    <property type="evidence" value="ECO:0007669"/>
    <property type="project" value="TreeGrafter"/>
</dbReference>
<feature type="repeat" description="WD" evidence="3">
    <location>
        <begin position="323"/>
        <end position="364"/>
    </location>
</feature>
<gene>
    <name evidence="5" type="ORF">AAP_00340</name>
</gene>
<dbReference type="PANTHER" id="PTHR22838:SF0">
    <property type="entry name" value="WD REPEAT-CONTAINING PROTEIN 26"/>
    <property type="match status" value="1"/>
</dbReference>
<dbReference type="PROSITE" id="PS50082">
    <property type="entry name" value="WD_REPEATS_2"/>
    <property type="match status" value="2"/>
</dbReference>
<protein>
    <submittedName>
        <fullName evidence="5">WD domain-containing protein</fullName>
    </submittedName>
</protein>
<dbReference type="AlphaFoldDB" id="A0A168DT21"/>
<keyword evidence="1 3" id="KW-0853">WD repeat</keyword>
<dbReference type="OrthoDB" id="972532at2759"/>
<dbReference type="InterPro" id="IPR001680">
    <property type="entry name" value="WD40_rpt"/>
</dbReference>
<dbReference type="EMBL" id="AZGZ01000001">
    <property type="protein sequence ID" value="KZZ98079.1"/>
    <property type="molecule type" value="Genomic_DNA"/>
</dbReference>
<organism evidence="5 6">
    <name type="scientific">Ascosphaera apis ARSEF 7405</name>
    <dbReference type="NCBI Taxonomy" id="392613"/>
    <lineage>
        <taxon>Eukaryota</taxon>
        <taxon>Fungi</taxon>
        <taxon>Dikarya</taxon>
        <taxon>Ascomycota</taxon>
        <taxon>Pezizomycotina</taxon>
        <taxon>Eurotiomycetes</taxon>
        <taxon>Eurotiomycetidae</taxon>
        <taxon>Onygenales</taxon>
        <taxon>Ascosphaeraceae</taxon>
        <taxon>Ascosphaera</taxon>
    </lineage>
</organism>
<evidence type="ECO:0000313" key="5">
    <source>
        <dbReference type="EMBL" id="KZZ98079.1"/>
    </source>
</evidence>
<feature type="compositionally biased region" description="Polar residues" evidence="4">
    <location>
        <begin position="26"/>
        <end position="49"/>
    </location>
</feature>
<evidence type="ECO:0000256" key="3">
    <source>
        <dbReference type="PROSITE-ProRule" id="PRU00221"/>
    </source>
</evidence>
<dbReference type="PROSITE" id="PS50294">
    <property type="entry name" value="WD_REPEATS_REGION"/>
    <property type="match status" value="2"/>
</dbReference>
<sequence>MHPNSIAHDANGPRPPSNKGGLGAVSPNQHHSTSPHAANGTNGTVQSQRTSKETSKLTSTYYGHDREEVTRMLIQTLYDLGYPSAADELVGCSGYKLESPAVSSLKGAIIDGRWKDAERLVKQAVNASIEDGASNENAPKTTLLLSPGTNKTEMLFFIRRQRFLEELEKRQLHNALVILQKKLTPLTQGLKNYITCQNALKRGFSIRGSAIEARQTLLSALLSRVAPSAMIPEHRLASLFDYVKQNQVHHCYFHTATQPLSLLSDHVCDISNFPTYLAHVIDHHGDEVWFVDFSHDGTKLVTTGKSNDVYIYRVPSFELSKKLSGHTSSVAFAAWSPDDSMLITCSKDKKAILWNAEAGSPILTIKTDNEPVTAAAFAPDGKSFVLSTLDTTGQLVHWSTSGQRLYEFCEDQRMRDCALSPDGRWLVAVTTRRLVLVYDFETKERRYHLQLNQGDATCVSISQNSKQMLLNMGQEVRLLDIESGETLRKYVIPSTDGNPNFIIRSRFGGVGEHFVTSGSEDSKIFIWDKGNGTLIRTMQAHESGCVNTIAWSPTNAALFASVGDDRKLRIWTPPPSS</sequence>
<dbReference type="InterPro" id="IPR036322">
    <property type="entry name" value="WD40_repeat_dom_sf"/>
</dbReference>
<dbReference type="PANTHER" id="PTHR22838">
    <property type="entry name" value="WD REPEAT PROTEIN 26-RELATED"/>
    <property type="match status" value="1"/>
</dbReference>
<dbReference type="InterPro" id="IPR015943">
    <property type="entry name" value="WD40/YVTN_repeat-like_dom_sf"/>
</dbReference>
<dbReference type="Proteomes" id="UP000242877">
    <property type="component" value="Unassembled WGS sequence"/>
</dbReference>
<keyword evidence="6" id="KW-1185">Reference proteome</keyword>
<evidence type="ECO:0000313" key="6">
    <source>
        <dbReference type="Proteomes" id="UP000242877"/>
    </source>
</evidence>
<name>A0A168DT21_9EURO</name>
<evidence type="ECO:0000256" key="2">
    <source>
        <dbReference type="ARBA" id="ARBA00022737"/>
    </source>
</evidence>
<evidence type="ECO:0000256" key="1">
    <source>
        <dbReference type="ARBA" id="ARBA00022574"/>
    </source>
</evidence>
<keyword evidence="2" id="KW-0677">Repeat</keyword>